<feature type="region of interest" description="Disordered" evidence="1">
    <location>
        <begin position="218"/>
        <end position="244"/>
    </location>
</feature>
<feature type="compositionally biased region" description="Basic and acidic residues" evidence="1">
    <location>
        <begin position="227"/>
        <end position="236"/>
    </location>
</feature>
<protein>
    <submittedName>
        <fullName evidence="2">Uncharacterized protein</fullName>
    </submittedName>
</protein>
<keyword evidence="3" id="KW-1185">Reference proteome</keyword>
<evidence type="ECO:0000313" key="2">
    <source>
        <dbReference type="EMBL" id="KAJ7068949.1"/>
    </source>
</evidence>
<evidence type="ECO:0000256" key="1">
    <source>
        <dbReference type="SAM" id="MobiDB-lite"/>
    </source>
</evidence>
<feature type="region of interest" description="Disordered" evidence="1">
    <location>
        <begin position="268"/>
        <end position="300"/>
    </location>
</feature>
<dbReference type="AlphaFoldDB" id="A0AAD6TNP8"/>
<feature type="region of interest" description="Disordered" evidence="1">
    <location>
        <begin position="409"/>
        <end position="429"/>
    </location>
</feature>
<reference evidence="2" key="1">
    <citation type="submission" date="2023-03" db="EMBL/GenBank/DDBJ databases">
        <title>Massive genome expansion in bonnet fungi (Mycena s.s.) driven by repeated elements and novel gene families across ecological guilds.</title>
        <authorList>
            <consortium name="Lawrence Berkeley National Laboratory"/>
            <person name="Harder C.B."/>
            <person name="Miyauchi S."/>
            <person name="Viragh M."/>
            <person name="Kuo A."/>
            <person name="Thoen E."/>
            <person name="Andreopoulos B."/>
            <person name="Lu D."/>
            <person name="Skrede I."/>
            <person name="Drula E."/>
            <person name="Henrissat B."/>
            <person name="Morin E."/>
            <person name="Kohler A."/>
            <person name="Barry K."/>
            <person name="LaButti K."/>
            <person name="Morin E."/>
            <person name="Salamov A."/>
            <person name="Lipzen A."/>
            <person name="Mereny Z."/>
            <person name="Hegedus B."/>
            <person name="Baldrian P."/>
            <person name="Stursova M."/>
            <person name="Weitz H."/>
            <person name="Taylor A."/>
            <person name="Grigoriev I.V."/>
            <person name="Nagy L.G."/>
            <person name="Martin F."/>
            <person name="Kauserud H."/>
        </authorList>
    </citation>
    <scope>NUCLEOTIDE SEQUENCE</scope>
    <source>
        <strain evidence="2">CBHHK173m</strain>
    </source>
</reference>
<feature type="compositionally biased region" description="Acidic residues" evidence="1">
    <location>
        <begin position="101"/>
        <end position="112"/>
    </location>
</feature>
<dbReference type="EMBL" id="JARJCN010000143">
    <property type="protein sequence ID" value="KAJ7068949.1"/>
    <property type="molecule type" value="Genomic_DNA"/>
</dbReference>
<dbReference type="Proteomes" id="UP001222325">
    <property type="component" value="Unassembled WGS sequence"/>
</dbReference>
<proteinExistence type="predicted"/>
<accession>A0AAD6TNP8</accession>
<gene>
    <name evidence="2" type="ORF">B0H15DRAFT_807347</name>
</gene>
<comment type="caution">
    <text evidence="2">The sequence shown here is derived from an EMBL/GenBank/DDBJ whole genome shotgun (WGS) entry which is preliminary data.</text>
</comment>
<sequence length="477" mass="52747">MVESAVHFSADWLSEVAERTLHANAFLARLRFEYSVRPDLCETLEGEVVRPDDPEGYPVYRPAVISDLDSSNEELEGNRTLIDDRSPVPPPPSYPGTPDSSSDEGEADDEGSDALWDEISEPSTELMADPLMEGPQLRAMRVLGPGPLIGPLHLPTLDDDEPIMVPESDFVIDGKGDPVASVMLVELIERTARAEAERAAYAEKWESLSISERRRAMTRPDPTHLNAELHGDHNGDTTEDGQLDSWDRHIRPSACALNSAAIASGYPPVQWSSSNDGDSEDLPLNTDQYPPANQFRPVPEPRPDDACILRSLVMLSDSVAEHYLTYVDHRGTLYVKAQPLPDNHYLNPDFRRAHEASLSLAIRERAAELNVRAQTTLPTITWAEEAPPPFHDRHGFLDTEPHRLPGEAVHNHLAPRDPENDLYADPGSRLDAHRSENYLTETAELPTPKPGARGLVPMTPLVQLLSTPPYCGTPNHS</sequence>
<feature type="region of interest" description="Disordered" evidence="1">
    <location>
        <begin position="78"/>
        <end position="112"/>
    </location>
</feature>
<evidence type="ECO:0000313" key="3">
    <source>
        <dbReference type="Proteomes" id="UP001222325"/>
    </source>
</evidence>
<organism evidence="2 3">
    <name type="scientific">Mycena belliarum</name>
    <dbReference type="NCBI Taxonomy" id="1033014"/>
    <lineage>
        <taxon>Eukaryota</taxon>
        <taxon>Fungi</taxon>
        <taxon>Dikarya</taxon>
        <taxon>Basidiomycota</taxon>
        <taxon>Agaricomycotina</taxon>
        <taxon>Agaricomycetes</taxon>
        <taxon>Agaricomycetidae</taxon>
        <taxon>Agaricales</taxon>
        <taxon>Marasmiineae</taxon>
        <taxon>Mycenaceae</taxon>
        <taxon>Mycena</taxon>
    </lineage>
</organism>
<name>A0AAD6TNP8_9AGAR</name>